<keyword evidence="3" id="KW-1185">Reference proteome</keyword>
<dbReference type="AlphaFoldDB" id="A0A8T0D5R8"/>
<evidence type="ECO:0000313" key="2">
    <source>
        <dbReference type="EMBL" id="KAF8563193.1"/>
    </source>
</evidence>
<name>A0A8T0D5R8_9TREM</name>
<feature type="region of interest" description="Disordered" evidence="1">
    <location>
        <begin position="52"/>
        <end position="160"/>
    </location>
</feature>
<reference evidence="2 3" key="1">
    <citation type="submission" date="2019-07" db="EMBL/GenBank/DDBJ databases">
        <title>Annotation for the trematode Paragonimus westermani.</title>
        <authorList>
            <person name="Choi Y.-J."/>
        </authorList>
    </citation>
    <scope>NUCLEOTIDE SEQUENCE [LARGE SCALE GENOMIC DNA]</scope>
    <source>
        <strain evidence="2">180907_Pwestermani</strain>
    </source>
</reference>
<comment type="caution">
    <text evidence="2">The sequence shown here is derived from an EMBL/GenBank/DDBJ whole genome shotgun (WGS) entry which is preliminary data.</text>
</comment>
<feature type="non-terminal residue" evidence="2">
    <location>
        <position position="160"/>
    </location>
</feature>
<dbReference type="EMBL" id="JTDF01013663">
    <property type="protein sequence ID" value="KAF8563193.1"/>
    <property type="molecule type" value="Genomic_DNA"/>
</dbReference>
<gene>
    <name evidence="2" type="ORF">P879_12072</name>
</gene>
<accession>A0A8T0D5R8</accession>
<protein>
    <submittedName>
        <fullName evidence="2">Uncharacterized protein</fullName>
    </submittedName>
</protein>
<feature type="compositionally biased region" description="Low complexity" evidence="1">
    <location>
        <begin position="131"/>
        <end position="160"/>
    </location>
</feature>
<sequence length="160" mass="16824">MDNRTHDSIKKRLQLLRWVRPITPLNPRPPTPTRGVFESVESRAETLGIALTIEPTAPVSPIREATPSLPSGGGGDDRDDRSPTGSTNTEGSQATIYTAKGSSDSEESSSGVEWLSPVLLPLPQCPPPPLRLGCLSPYSTPSKSSTTSTIPGSSGSSTSL</sequence>
<evidence type="ECO:0000313" key="3">
    <source>
        <dbReference type="Proteomes" id="UP000699462"/>
    </source>
</evidence>
<evidence type="ECO:0000256" key="1">
    <source>
        <dbReference type="SAM" id="MobiDB-lite"/>
    </source>
</evidence>
<dbReference type="Proteomes" id="UP000699462">
    <property type="component" value="Unassembled WGS sequence"/>
</dbReference>
<organism evidence="2 3">
    <name type="scientific">Paragonimus westermani</name>
    <dbReference type="NCBI Taxonomy" id="34504"/>
    <lineage>
        <taxon>Eukaryota</taxon>
        <taxon>Metazoa</taxon>
        <taxon>Spiralia</taxon>
        <taxon>Lophotrochozoa</taxon>
        <taxon>Platyhelminthes</taxon>
        <taxon>Trematoda</taxon>
        <taxon>Digenea</taxon>
        <taxon>Plagiorchiida</taxon>
        <taxon>Troglotremata</taxon>
        <taxon>Troglotrematidae</taxon>
        <taxon>Paragonimus</taxon>
    </lineage>
</organism>
<proteinExistence type="predicted"/>